<comment type="caution">
    <text evidence="2">The sequence shown here is derived from an EMBL/GenBank/DDBJ whole genome shotgun (WGS) entry which is preliminary data.</text>
</comment>
<organism evidence="2 3">
    <name type="scientific">Vibrio stylophorae</name>
    <dbReference type="NCBI Taxonomy" id="659351"/>
    <lineage>
        <taxon>Bacteria</taxon>
        <taxon>Pseudomonadati</taxon>
        <taxon>Pseudomonadota</taxon>
        <taxon>Gammaproteobacteria</taxon>
        <taxon>Vibrionales</taxon>
        <taxon>Vibrionaceae</taxon>
        <taxon>Vibrio</taxon>
    </lineage>
</organism>
<gene>
    <name evidence="2" type="ORF">VST7929_01804</name>
</gene>
<evidence type="ECO:0000313" key="2">
    <source>
        <dbReference type="EMBL" id="CAH0533927.1"/>
    </source>
</evidence>
<name>A0ABM8ZUC5_9VIBR</name>
<keyword evidence="3" id="KW-1185">Reference proteome</keyword>
<protein>
    <recommendedName>
        <fullName evidence="4">Fimbrial protein</fullName>
    </recommendedName>
</protein>
<evidence type="ECO:0008006" key="4">
    <source>
        <dbReference type="Google" id="ProtNLM"/>
    </source>
</evidence>
<keyword evidence="1" id="KW-0472">Membrane</keyword>
<proteinExistence type="predicted"/>
<evidence type="ECO:0000313" key="3">
    <source>
        <dbReference type="Proteomes" id="UP000838672"/>
    </source>
</evidence>
<keyword evidence="1" id="KW-1133">Transmembrane helix</keyword>
<dbReference type="Proteomes" id="UP000838672">
    <property type="component" value="Unassembled WGS sequence"/>
</dbReference>
<sequence length="60" mass="6347">MRNFMNQCKAFMADEEGLTIVEYVVGAAVIATVLFGLFSGGFNALGTKLTTIIGNIEDGS</sequence>
<evidence type="ECO:0000256" key="1">
    <source>
        <dbReference type="SAM" id="Phobius"/>
    </source>
</evidence>
<feature type="transmembrane region" description="Helical" evidence="1">
    <location>
        <begin position="20"/>
        <end position="38"/>
    </location>
</feature>
<dbReference type="RefSeq" id="WP_237466341.1">
    <property type="nucleotide sequence ID" value="NZ_CAKLDI010000001.1"/>
</dbReference>
<keyword evidence="1" id="KW-0812">Transmembrane</keyword>
<accession>A0ABM8ZUC5</accession>
<dbReference type="EMBL" id="CAKLDI010000001">
    <property type="protein sequence ID" value="CAH0533927.1"/>
    <property type="molecule type" value="Genomic_DNA"/>
</dbReference>
<reference evidence="2" key="1">
    <citation type="submission" date="2021-11" db="EMBL/GenBank/DDBJ databases">
        <authorList>
            <person name="Rodrigo-Torres L."/>
            <person name="Arahal R. D."/>
            <person name="Lucena T."/>
        </authorList>
    </citation>
    <scope>NUCLEOTIDE SEQUENCE</scope>
    <source>
        <strain evidence="2">CECT 7929</strain>
    </source>
</reference>